<dbReference type="InterPro" id="IPR036969">
    <property type="entry name" value="Citrate_synthase_sf"/>
</dbReference>
<dbReference type="Pfam" id="PF00285">
    <property type="entry name" value="Citrate_synt"/>
    <property type="match status" value="1"/>
</dbReference>
<evidence type="ECO:0000256" key="9">
    <source>
        <dbReference type="RuleBase" id="RU003406"/>
    </source>
</evidence>
<dbReference type="OrthoDB" id="9800864at2"/>
<comment type="similarity">
    <text evidence="2 7 9">Belongs to the citrate synthase family.</text>
</comment>
<evidence type="ECO:0000256" key="6">
    <source>
        <dbReference type="ARBA" id="ARBA00049288"/>
    </source>
</evidence>
<dbReference type="PANTHER" id="PTHR11739:SF4">
    <property type="entry name" value="CITRATE SYNTHASE, PEROXISOMAL"/>
    <property type="match status" value="1"/>
</dbReference>
<dbReference type="Proteomes" id="UP000317648">
    <property type="component" value="Chromosome"/>
</dbReference>
<dbReference type="AlphaFoldDB" id="A0A518DSU5"/>
<dbReference type="GO" id="GO:0005975">
    <property type="term" value="P:carbohydrate metabolic process"/>
    <property type="evidence" value="ECO:0007669"/>
    <property type="project" value="TreeGrafter"/>
</dbReference>
<dbReference type="InterPro" id="IPR019810">
    <property type="entry name" value="Citrate_synthase_AS"/>
</dbReference>
<evidence type="ECO:0000313" key="10">
    <source>
        <dbReference type="EMBL" id="QDU94912.1"/>
    </source>
</evidence>
<evidence type="ECO:0000256" key="1">
    <source>
        <dbReference type="ARBA" id="ARBA00004751"/>
    </source>
</evidence>
<sequence>MSELIYSPGLEGVVAGETSISTIADGLRYRGYSIEDLADHATFEETAYLLLYGELPTASERDSFARRLADFAPVDPTLLDIIAKLPLSTPMMDVMRTGCSLLAHWDPETADNSHDANLRKAERLLAQLPVIMAARERLRQGESPIHPDATRSLASNLLWMLRGTEPSERSIKAMDVSLILYAEHEFNASTFTARVICSTLSDLHSSITGAIGALKGALHGGANERVMEVLDEVGSPDKAEAWVRDALARKVRIMGFGHRVYKTGDPRARYLKSLCQQLASETGNKPMEQMAEVIETIVTGEKGLPPNLDWPSARLYHYMELPVDLYTPLFVLSRVVGWSAHVIEQLDNNRLIRPRSRYVGAEARSWKPVAQRG</sequence>
<proteinExistence type="inferred from homology"/>
<dbReference type="GO" id="GO:0036440">
    <property type="term" value="F:citrate synthase activity"/>
    <property type="evidence" value="ECO:0007669"/>
    <property type="project" value="UniProtKB-EC"/>
</dbReference>
<dbReference type="GO" id="GO:0050440">
    <property type="term" value="F:2-methylcitrate synthase activity"/>
    <property type="evidence" value="ECO:0007669"/>
    <property type="project" value="UniProtKB-EC"/>
</dbReference>
<keyword evidence="4 7" id="KW-0808">Transferase</keyword>
<comment type="catalytic activity">
    <reaction evidence="6">
        <text>oxaloacetate + acetyl-CoA + H2O = citrate + CoA + H(+)</text>
        <dbReference type="Rhea" id="RHEA:16845"/>
        <dbReference type="ChEBI" id="CHEBI:15377"/>
        <dbReference type="ChEBI" id="CHEBI:15378"/>
        <dbReference type="ChEBI" id="CHEBI:16452"/>
        <dbReference type="ChEBI" id="CHEBI:16947"/>
        <dbReference type="ChEBI" id="CHEBI:57287"/>
        <dbReference type="ChEBI" id="CHEBI:57288"/>
        <dbReference type="EC" id="2.3.3.16"/>
    </reaction>
</comment>
<dbReference type="PIRSF" id="PIRSF001369">
    <property type="entry name" value="Citrate_synth"/>
    <property type="match status" value="1"/>
</dbReference>
<name>A0A518DSU5_9BACT</name>
<dbReference type="RefSeq" id="WP_145053703.1">
    <property type="nucleotide sequence ID" value="NZ_CP036433.1"/>
</dbReference>
<protein>
    <recommendedName>
        <fullName evidence="7">Citrate synthase</fullName>
    </recommendedName>
</protein>
<gene>
    <name evidence="10" type="primary">citZ</name>
    <name evidence="10" type="ORF">Pla8534_27200</name>
</gene>
<dbReference type="Gene3D" id="1.10.580.10">
    <property type="entry name" value="Citrate Synthase, domain 1"/>
    <property type="match status" value="1"/>
</dbReference>
<evidence type="ECO:0000313" key="11">
    <source>
        <dbReference type="Proteomes" id="UP000317648"/>
    </source>
</evidence>
<feature type="active site" evidence="8">
    <location>
        <position position="309"/>
    </location>
</feature>
<evidence type="ECO:0000256" key="3">
    <source>
        <dbReference type="ARBA" id="ARBA00022532"/>
    </source>
</evidence>
<dbReference type="InterPro" id="IPR002020">
    <property type="entry name" value="Citrate_synthase"/>
</dbReference>
<dbReference type="PRINTS" id="PR00143">
    <property type="entry name" value="CITRTSNTHASE"/>
</dbReference>
<dbReference type="GO" id="GO:0005829">
    <property type="term" value="C:cytosol"/>
    <property type="evidence" value="ECO:0007669"/>
    <property type="project" value="TreeGrafter"/>
</dbReference>
<evidence type="ECO:0000256" key="8">
    <source>
        <dbReference type="PIRSR" id="PIRSR001369-1"/>
    </source>
</evidence>
<organism evidence="10 11">
    <name type="scientific">Lignipirellula cremea</name>
    <dbReference type="NCBI Taxonomy" id="2528010"/>
    <lineage>
        <taxon>Bacteria</taxon>
        <taxon>Pseudomonadati</taxon>
        <taxon>Planctomycetota</taxon>
        <taxon>Planctomycetia</taxon>
        <taxon>Pirellulales</taxon>
        <taxon>Pirellulaceae</taxon>
        <taxon>Lignipirellula</taxon>
    </lineage>
</organism>
<accession>A0A518DSU5</accession>
<keyword evidence="3" id="KW-0816">Tricarboxylic acid cycle</keyword>
<keyword evidence="11" id="KW-1185">Reference proteome</keyword>
<dbReference type="InterPro" id="IPR024176">
    <property type="entry name" value="Citrate_synthase_bac-typ"/>
</dbReference>
<evidence type="ECO:0000256" key="4">
    <source>
        <dbReference type="ARBA" id="ARBA00022679"/>
    </source>
</evidence>
<dbReference type="PANTHER" id="PTHR11739">
    <property type="entry name" value="CITRATE SYNTHASE"/>
    <property type="match status" value="1"/>
</dbReference>
<dbReference type="InterPro" id="IPR016143">
    <property type="entry name" value="Citrate_synth-like_sm_a-sub"/>
</dbReference>
<evidence type="ECO:0000256" key="7">
    <source>
        <dbReference type="PIRNR" id="PIRNR001369"/>
    </source>
</evidence>
<dbReference type="Gene3D" id="1.10.230.10">
    <property type="entry name" value="Cytochrome P450-Terp, domain 2"/>
    <property type="match status" value="1"/>
</dbReference>
<dbReference type="InterPro" id="IPR016142">
    <property type="entry name" value="Citrate_synth-like_lrg_a-sub"/>
</dbReference>
<evidence type="ECO:0000256" key="2">
    <source>
        <dbReference type="ARBA" id="ARBA00010566"/>
    </source>
</evidence>
<keyword evidence="10" id="KW-0012">Acyltransferase</keyword>
<dbReference type="PROSITE" id="PS00480">
    <property type="entry name" value="CITRATE_SYNTHASE"/>
    <property type="match status" value="1"/>
</dbReference>
<dbReference type="EMBL" id="CP036433">
    <property type="protein sequence ID" value="QDU94912.1"/>
    <property type="molecule type" value="Genomic_DNA"/>
</dbReference>
<dbReference type="KEGG" id="lcre:Pla8534_27200"/>
<comment type="pathway">
    <text evidence="1">Carbohydrate metabolism; tricarboxylic acid cycle; isocitrate from oxaloacetate: step 1/2.</text>
</comment>
<feature type="active site" evidence="8">
    <location>
        <position position="258"/>
    </location>
</feature>
<reference evidence="10 11" key="1">
    <citation type="submission" date="2019-02" db="EMBL/GenBank/DDBJ databases">
        <title>Deep-cultivation of Planctomycetes and their phenomic and genomic characterization uncovers novel biology.</title>
        <authorList>
            <person name="Wiegand S."/>
            <person name="Jogler M."/>
            <person name="Boedeker C."/>
            <person name="Pinto D."/>
            <person name="Vollmers J."/>
            <person name="Rivas-Marin E."/>
            <person name="Kohn T."/>
            <person name="Peeters S.H."/>
            <person name="Heuer A."/>
            <person name="Rast P."/>
            <person name="Oberbeckmann S."/>
            <person name="Bunk B."/>
            <person name="Jeske O."/>
            <person name="Meyerdierks A."/>
            <person name="Storesund J.E."/>
            <person name="Kallscheuer N."/>
            <person name="Luecker S."/>
            <person name="Lage O.M."/>
            <person name="Pohl T."/>
            <person name="Merkel B.J."/>
            <person name="Hornburger P."/>
            <person name="Mueller R.-W."/>
            <person name="Bruemmer F."/>
            <person name="Labrenz M."/>
            <person name="Spormann A.M."/>
            <person name="Op den Camp H."/>
            <person name="Overmann J."/>
            <person name="Amann R."/>
            <person name="Jetten M.S.M."/>
            <person name="Mascher T."/>
            <person name="Medema M.H."/>
            <person name="Devos D.P."/>
            <person name="Kaster A.-K."/>
            <person name="Ovreas L."/>
            <person name="Rohde M."/>
            <person name="Galperin M.Y."/>
            <person name="Jogler C."/>
        </authorList>
    </citation>
    <scope>NUCLEOTIDE SEQUENCE [LARGE SCALE GENOMIC DNA]</scope>
    <source>
        <strain evidence="10 11">Pla85_3_4</strain>
    </source>
</reference>
<dbReference type="UniPathway" id="UPA00223"/>
<evidence type="ECO:0000256" key="5">
    <source>
        <dbReference type="ARBA" id="ARBA00049052"/>
    </source>
</evidence>
<dbReference type="NCBIfam" id="TIGR01800">
    <property type="entry name" value="cit_synth_II"/>
    <property type="match status" value="1"/>
</dbReference>
<dbReference type="GO" id="GO:0006099">
    <property type="term" value="P:tricarboxylic acid cycle"/>
    <property type="evidence" value="ECO:0007669"/>
    <property type="project" value="UniProtKB-UniPathway"/>
</dbReference>
<comment type="catalytic activity">
    <reaction evidence="5">
        <text>propanoyl-CoA + oxaloacetate + H2O = (2S,3S)-2-methylcitrate + CoA + H(+)</text>
        <dbReference type="Rhea" id="RHEA:23780"/>
        <dbReference type="ChEBI" id="CHEBI:15377"/>
        <dbReference type="ChEBI" id="CHEBI:15378"/>
        <dbReference type="ChEBI" id="CHEBI:16452"/>
        <dbReference type="ChEBI" id="CHEBI:57287"/>
        <dbReference type="ChEBI" id="CHEBI:57392"/>
        <dbReference type="ChEBI" id="CHEBI:58853"/>
        <dbReference type="EC" id="2.3.3.5"/>
    </reaction>
</comment>
<dbReference type="InterPro" id="IPR011278">
    <property type="entry name" value="2-MeCitrate/Citrate_synth_II"/>
</dbReference>
<dbReference type="SUPFAM" id="SSF48256">
    <property type="entry name" value="Citrate synthase"/>
    <property type="match status" value="1"/>
</dbReference>
<dbReference type="FunFam" id="1.10.230.10:FF:000003">
    <property type="entry name" value="Citrate synthase"/>
    <property type="match status" value="1"/>
</dbReference>